<protein>
    <submittedName>
        <fullName evidence="1">Uncharacterized protein</fullName>
    </submittedName>
</protein>
<evidence type="ECO:0000313" key="2">
    <source>
        <dbReference type="Proteomes" id="UP000024635"/>
    </source>
</evidence>
<proteinExistence type="predicted"/>
<sequence>MKSSIFRPILQRLIASESKFVVPKRIPAQAARSRHVLSRARKGRLYRRPVYIRTSSCKLVHIRTTSYKILSSKLFTPALTRNAAQSMGKTQHDYAIRIARSTPIPEMSDDMHHNTKLRRSIGLKTRNLWRFSFVECGPISATDRRLWNFLHVHMYLYTGNSKRPVGYGLVLRCACVG</sequence>
<dbReference type="Proteomes" id="UP000024635">
    <property type="component" value="Unassembled WGS sequence"/>
</dbReference>
<organism evidence="1 2">
    <name type="scientific">Ancylostoma ceylanicum</name>
    <dbReference type="NCBI Taxonomy" id="53326"/>
    <lineage>
        <taxon>Eukaryota</taxon>
        <taxon>Metazoa</taxon>
        <taxon>Ecdysozoa</taxon>
        <taxon>Nematoda</taxon>
        <taxon>Chromadorea</taxon>
        <taxon>Rhabditida</taxon>
        <taxon>Rhabditina</taxon>
        <taxon>Rhabditomorpha</taxon>
        <taxon>Strongyloidea</taxon>
        <taxon>Ancylostomatidae</taxon>
        <taxon>Ancylostomatinae</taxon>
        <taxon>Ancylostoma</taxon>
    </lineage>
</organism>
<name>A0A016UNB7_9BILA</name>
<accession>A0A016UNB7</accession>
<dbReference type="EMBL" id="JARK01001369">
    <property type="protein sequence ID" value="EYC16411.1"/>
    <property type="molecule type" value="Genomic_DNA"/>
</dbReference>
<dbReference type="AlphaFoldDB" id="A0A016UNB7"/>
<keyword evidence="2" id="KW-1185">Reference proteome</keyword>
<evidence type="ECO:0000313" key="1">
    <source>
        <dbReference type="EMBL" id="EYC16411.1"/>
    </source>
</evidence>
<gene>
    <name evidence="1" type="primary">Acey_s0033.g2642</name>
    <name evidence="1" type="ORF">Y032_0033g2642</name>
</gene>
<comment type="caution">
    <text evidence="1">The sequence shown here is derived from an EMBL/GenBank/DDBJ whole genome shotgun (WGS) entry which is preliminary data.</text>
</comment>
<reference evidence="2" key="1">
    <citation type="journal article" date="2015" name="Nat. Genet.">
        <title>The genome and transcriptome of the zoonotic hookworm Ancylostoma ceylanicum identify infection-specific gene families.</title>
        <authorList>
            <person name="Schwarz E.M."/>
            <person name="Hu Y."/>
            <person name="Antoshechkin I."/>
            <person name="Miller M.M."/>
            <person name="Sternberg P.W."/>
            <person name="Aroian R.V."/>
        </authorList>
    </citation>
    <scope>NUCLEOTIDE SEQUENCE</scope>
    <source>
        <strain evidence="2">HY135</strain>
    </source>
</reference>